<feature type="compositionally biased region" description="Basic and acidic residues" evidence="1">
    <location>
        <begin position="94"/>
        <end position="103"/>
    </location>
</feature>
<keyword evidence="3" id="KW-1185">Reference proteome</keyword>
<feature type="region of interest" description="Disordered" evidence="1">
    <location>
        <begin position="84"/>
        <end position="103"/>
    </location>
</feature>
<dbReference type="VEuPathDB" id="VectorBase:AMEM016409"/>
<evidence type="ECO:0000313" key="3">
    <source>
        <dbReference type="Proteomes" id="UP000075903"/>
    </source>
</evidence>
<sequence>MYPNGEFGWSSGKPLSGTGSTNGASIIDRASPLAELRSDSSNMSTEVPQMEDSSRVRTVNIATAPILEPLKHLKDPIRFSTPSLRDSIAGNTQKDTRFLTRSL</sequence>
<feature type="compositionally biased region" description="Polar residues" evidence="1">
    <location>
        <begin position="84"/>
        <end position="93"/>
    </location>
</feature>
<organism evidence="2 3">
    <name type="scientific">Anopheles merus</name>
    <name type="common">Mosquito</name>
    <dbReference type="NCBI Taxonomy" id="30066"/>
    <lineage>
        <taxon>Eukaryota</taxon>
        <taxon>Metazoa</taxon>
        <taxon>Ecdysozoa</taxon>
        <taxon>Arthropoda</taxon>
        <taxon>Hexapoda</taxon>
        <taxon>Insecta</taxon>
        <taxon>Pterygota</taxon>
        <taxon>Neoptera</taxon>
        <taxon>Endopterygota</taxon>
        <taxon>Diptera</taxon>
        <taxon>Nematocera</taxon>
        <taxon>Culicoidea</taxon>
        <taxon>Culicidae</taxon>
        <taxon>Anophelinae</taxon>
        <taxon>Anopheles</taxon>
    </lineage>
</organism>
<proteinExistence type="predicted"/>
<evidence type="ECO:0000313" key="2">
    <source>
        <dbReference type="EnsemblMetazoa" id="AMEM016409-PA"/>
    </source>
</evidence>
<dbReference type="Proteomes" id="UP000075903">
    <property type="component" value="Unassembled WGS sequence"/>
</dbReference>
<dbReference type="AlphaFoldDB" id="A0A182VKA1"/>
<accession>A0A182VKA1</accession>
<protein>
    <submittedName>
        <fullName evidence="2">Uncharacterized protein</fullName>
    </submittedName>
</protein>
<name>A0A182VKA1_ANOME</name>
<reference evidence="2" key="1">
    <citation type="submission" date="2020-05" db="UniProtKB">
        <authorList>
            <consortium name="EnsemblMetazoa"/>
        </authorList>
    </citation>
    <scope>IDENTIFICATION</scope>
    <source>
        <strain evidence="2">MAF</strain>
    </source>
</reference>
<dbReference type="EnsemblMetazoa" id="AMEM016409-RA">
    <property type="protein sequence ID" value="AMEM016409-PA"/>
    <property type="gene ID" value="AMEM016409"/>
</dbReference>
<feature type="region of interest" description="Disordered" evidence="1">
    <location>
        <begin position="1"/>
        <end position="55"/>
    </location>
</feature>
<evidence type="ECO:0000256" key="1">
    <source>
        <dbReference type="SAM" id="MobiDB-lite"/>
    </source>
</evidence>